<comment type="subcellular location">
    <subcellularLocation>
        <location evidence="1">Mitochondrion</location>
    </subcellularLocation>
</comment>
<dbReference type="InterPro" id="IPR014804">
    <property type="entry name" value="Pet20-like"/>
</dbReference>
<accession>A0ABN8VLE5</accession>
<evidence type="ECO:0000256" key="3">
    <source>
        <dbReference type="SAM" id="MobiDB-lite"/>
    </source>
</evidence>
<name>A0ABN8VLE5_SACEU</name>
<gene>
    <name evidence="4" type="primary">U6500P01300</name>
    <name evidence="4" type="ORF">SEUBUCD650_0P01300</name>
</gene>
<protein>
    <recommendedName>
        <fullName evidence="6">PET20-like protein</fullName>
    </recommendedName>
</protein>
<feature type="region of interest" description="Disordered" evidence="3">
    <location>
        <begin position="44"/>
        <end position="69"/>
    </location>
</feature>
<proteinExistence type="predicted"/>
<evidence type="ECO:0008006" key="6">
    <source>
        <dbReference type="Google" id="ProtNLM"/>
    </source>
</evidence>
<evidence type="ECO:0000313" key="4">
    <source>
        <dbReference type="EMBL" id="CAI1753696.1"/>
    </source>
</evidence>
<evidence type="ECO:0000313" key="5">
    <source>
        <dbReference type="Proteomes" id="UP001152964"/>
    </source>
</evidence>
<evidence type="ECO:0000256" key="1">
    <source>
        <dbReference type="ARBA" id="ARBA00004173"/>
    </source>
</evidence>
<feature type="compositionally biased region" description="Basic residues" evidence="3">
    <location>
        <begin position="47"/>
        <end position="60"/>
    </location>
</feature>
<organism evidence="4 5">
    <name type="scientific">Saccharomyces eubayanus</name>
    <name type="common">Yeast</name>
    <dbReference type="NCBI Taxonomy" id="1080349"/>
    <lineage>
        <taxon>Eukaryota</taxon>
        <taxon>Fungi</taxon>
        <taxon>Dikarya</taxon>
        <taxon>Ascomycota</taxon>
        <taxon>Saccharomycotina</taxon>
        <taxon>Saccharomycetes</taxon>
        <taxon>Saccharomycetales</taxon>
        <taxon>Saccharomycetaceae</taxon>
        <taxon>Saccharomyces</taxon>
    </lineage>
</organism>
<dbReference type="Pfam" id="PF08692">
    <property type="entry name" value="Pet20"/>
    <property type="match status" value="2"/>
</dbReference>
<keyword evidence="5" id="KW-1185">Reference proteome</keyword>
<reference evidence="4" key="1">
    <citation type="submission" date="2022-08" db="EMBL/GenBank/DDBJ databases">
        <authorList>
            <person name="Byrne P K."/>
        </authorList>
    </citation>
    <scope>NUCLEOTIDE SEQUENCE</scope>
    <source>
        <strain evidence="4">UCD650</strain>
    </source>
</reference>
<keyword evidence="2" id="KW-0496">Mitochondrion</keyword>
<evidence type="ECO:0000256" key="2">
    <source>
        <dbReference type="ARBA" id="ARBA00023128"/>
    </source>
</evidence>
<dbReference type="Proteomes" id="UP001152964">
    <property type="component" value="Chromosome 16"/>
</dbReference>
<sequence>MLKLASTFISPLSRNSVVSLRIASTSKRYQSSFTFLNNHSLLSKSQMKSKRKKGSKKAAYHRQSPEHECNTPLIEQSEAISKTDSTNIRASHSRKKRRDFSWLPRVPSTSHLKHSDMTTNVLYSGYRPIFINPNDPKLKEDTGSTLYEFAMKLDDLNEPLSPWISSATGLEFFSEWENIPSELLKNLKPFHPPGEKAMDVNELTSVAAKGNTANSNENNETFQKKMDEVLKRRGKGRKKPVVTLLQMKKKWKDE</sequence>
<dbReference type="EMBL" id="OX291506">
    <property type="protein sequence ID" value="CAI1753696.1"/>
    <property type="molecule type" value="Genomic_DNA"/>
</dbReference>